<dbReference type="RefSeq" id="WP_106770727.1">
    <property type="nucleotide sequence ID" value="NZ_PXYK01000003.1"/>
</dbReference>
<keyword evidence="2" id="KW-0680">Restriction system</keyword>
<evidence type="ECO:0000313" key="6">
    <source>
        <dbReference type="Proteomes" id="UP000241229"/>
    </source>
</evidence>
<dbReference type="InterPro" id="IPR044946">
    <property type="entry name" value="Restrct_endonuc_typeI_TRD_sf"/>
</dbReference>
<proteinExistence type="inferred from homology"/>
<dbReference type="CDD" id="cd17279">
    <property type="entry name" value="RMtype1_S_BmuCF2ORF3362P_TRD1-CR1_like"/>
    <property type="match status" value="1"/>
</dbReference>
<dbReference type="InterPro" id="IPR052021">
    <property type="entry name" value="Type-I_RS_S_subunit"/>
</dbReference>
<dbReference type="PANTHER" id="PTHR30408:SF12">
    <property type="entry name" value="TYPE I RESTRICTION ENZYME MJAVIII SPECIFICITY SUBUNIT"/>
    <property type="match status" value="1"/>
</dbReference>
<dbReference type="EMBL" id="PXYK01000003">
    <property type="protein sequence ID" value="PSJ64682.1"/>
    <property type="molecule type" value="Genomic_DNA"/>
</dbReference>
<dbReference type="AlphaFoldDB" id="A0A2P7SQC1"/>
<comment type="caution">
    <text evidence="5">The sequence shown here is derived from an EMBL/GenBank/DDBJ whole genome shotgun (WGS) entry which is preliminary data.</text>
</comment>
<sequence>MSFPAVPIGAVFAVRNGATPASGEGSYWDGDIPWVTPADLGGLADRFISSGTRDITIDGYESCGTQMVPAGSIILSIRAPIGHMAISQQAMCFNQGCRGLVPSSRIRTDFAYWALVAAKPELEAAGQGTTFIELGRSKLRSVKIPLPDLDTQKAIAAFLDRETARVDELIAKKQRQVALLDQRARQAVSEIVIGHDGQAAPSAETGLDYMPRIPAHWMIRRAGHLFQQVAEPNTDDLPVLSVSIHTGISDRQLGDEERDRKVNLIEDRSSYKRVRPSYLAYNMMRAWQGAVGVSTVDGAVSPAYVVAKPVRDLYSPYYQFLLRTPPFIEQMRQGSKGITDFRLRLYWEQFKLIMLPVPPLDEQKRIAQDAEHEISYAAQVAAKVSLSVERLKERRAALITAAVTGELDIRQTVIVTTTKPDRLKFRVIVGAEIIHRHQNNPKFGRVKLQKELYLAEAHIGITELEGNYLREAAGPLDRALIDETEKALETQGFYRARQPDGIGGAVSYTPLPKAGQHVVELKTFLGPRAEALRNLINLLRDLDRRQVEAVATLYAVWNDALMDGKKPDDTAIISGVLAEWHAEKGEKFSEGDLRVRLAWMKRQGLVPRGQGPRTAHTMTRDMFS</sequence>
<dbReference type="Gene3D" id="3.90.220.20">
    <property type="entry name" value="DNA methylase specificity domains"/>
    <property type="match status" value="2"/>
</dbReference>
<keyword evidence="6" id="KW-1185">Reference proteome</keyword>
<accession>A0A2P7SQC1</accession>
<evidence type="ECO:0000313" key="5">
    <source>
        <dbReference type="EMBL" id="PSJ64682.1"/>
    </source>
</evidence>
<dbReference type="OrthoDB" id="164285at2"/>
<name>A0A2P7SQC1_9HYPH</name>
<dbReference type="Proteomes" id="UP000241229">
    <property type="component" value="Unassembled WGS sequence"/>
</dbReference>
<reference evidence="5 6" key="1">
    <citation type="submission" date="2018-03" db="EMBL/GenBank/DDBJ databases">
        <title>The draft genome of Mesorhizobium sp. 6GN-30.</title>
        <authorList>
            <person name="Liu L."/>
            <person name="Li L."/>
            <person name="Wang T."/>
            <person name="Zhang X."/>
            <person name="Liang L."/>
        </authorList>
    </citation>
    <scope>NUCLEOTIDE SEQUENCE [LARGE SCALE GENOMIC DNA]</scope>
    <source>
        <strain evidence="5 6">6GN30</strain>
    </source>
</reference>
<dbReference type="GO" id="GO:0009307">
    <property type="term" value="P:DNA restriction-modification system"/>
    <property type="evidence" value="ECO:0007669"/>
    <property type="project" value="UniProtKB-KW"/>
</dbReference>
<gene>
    <name evidence="5" type="ORF">C7I84_03235</name>
</gene>
<dbReference type="GO" id="GO:0003677">
    <property type="term" value="F:DNA binding"/>
    <property type="evidence" value="ECO:0007669"/>
    <property type="project" value="UniProtKB-KW"/>
</dbReference>
<comment type="similarity">
    <text evidence="1">Belongs to the type-I restriction system S methylase family.</text>
</comment>
<dbReference type="SUPFAM" id="SSF116734">
    <property type="entry name" value="DNA methylase specificity domain"/>
    <property type="match status" value="2"/>
</dbReference>
<evidence type="ECO:0000256" key="1">
    <source>
        <dbReference type="ARBA" id="ARBA00010923"/>
    </source>
</evidence>
<dbReference type="Pfam" id="PF01420">
    <property type="entry name" value="Methylase_S"/>
    <property type="match status" value="1"/>
</dbReference>
<dbReference type="InterPro" id="IPR000055">
    <property type="entry name" value="Restrct_endonuc_typeI_TRD"/>
</dbReference>
<dbReference type="PANTHER" id="PTHR30408">
    <property type="entry name" value="TYPE-1 RESTRICTION ENZYME ECOKI SPECIFICITY PROTEIN"/>
    <property type="match status" value="1"/>
</dbReference>
<protein>
    <recommendedName>
        <fullName evidence="4">Type I restriction modification DNA specificity domain-containing protein</fullName>
    </recommendedName>
</protein>
<evidence type="ECO:0000256" key="3">
    <source>
        <dbReference type="ARBA" id="ARBA00023125"/>
    </source>
</evidence>
<evidence type="ECO:0000256" key="2">
    <source>
        <dbReference type="ARBA" id="ARBA00022747"/>
    </source>
</evidence>
<keyword evidence="3" id="KW-0238">DNA-binding</keyword>
<organism evidence="5 6">
    <name type="scientific">Kumtagia ephedrae</name>
    <dbReference type="NCBI Taxonomy" id="2116701"/>
    <lineage>
        <taxon>Bacteria</taxon>
        <taxon>Pseudomonadati</taxon>
        <taxon>Pseudomonadota</taxon>
        <taxon>Alphaproteobacteria</taxon>
        <taxon>Hyphomicrobiales</taxon>
        <taxon>Phyllobacteriaceae</taxon>
        <taxon>Kumtagia</taxon>
    </lineage>
</organism>
<feature type="domain" description="Type I restriction modification DNA specificity" evidence="4">
    <location>
        <begin position="7"/>
        <end position="177"/>
    </location>
</feature>
<evidence type="ECO:0000259" key="4">
    <source>
        <dbReference type="Pfam" id="PF01420"/>
    </source>
</evidence>